<dbReference type="InterPro" id="IPR035810">
    <property type="entry name" value="PEBP_euk"/>
</dbReference>
<evidence type="ECO:0000256" key="6">
    <source>
        <dbReference type="SAM" id="Phobius"/>
    </source>
</evidence>
<dbReference type="Pfam" id="PF05241">
    <property type="entry name" value="EBP"/>
    <property type="match status" value="1"/>
</dbReference>
<dbReference type="STRING" id="100787.A0A0G4KVN3"/>
<protein>
    <recommendedName>
        <fullName evidence="8">EXPERA domain-containing protein</fullName>
    </recommendedName>
</protein>
<keyword evidence="10" id="KW-1185">Reference proteome</keyword>
<dbReference type="PANTHER" id="PTHR11362:SF82">
    <property type="entry name" value="PHOSPHATIDYLETHANOLAMINE-BINDING PROTEIN 4"/>
    <property type="match status" value="1"/>
</dbReference>
<name>A0A0G4KVN3_VERLO</name>
<dbReference type="EMBL" id="CVQH01005002">
    <property type="protein sequence ID" value="CRK13797.1"/>
    <property type="molecule type" value="Genomic_DNA"/>
</dbReference>
<evidence type="ECO:0000256" key="7">
    <source>
        <dbReference type="SAM" id="SignalP"/>
    </source>
</evidence>
<keyword evidence="2 5" id="KW-0812">Transmembrane</keyword>
<dbReference type="Pfam" id="PF01161">
    <property type="entry name" value="PBP"/>
    <property type="match status" value="1"/>
</dbReference>
<evidence type="ECO:0000256" key="2">
    <source>
        <dbReference type="ARBA" id="ARBA00022692"/>
    </source>
</evidence>
<keyword evidence="4 5" id="KW-0472">Membrane</keyword>
<dbReference type="CDD" id="cd00866">
    <property type="entry name" value="PEBP_euk"/>
    <property type="match status" value="1"/>
</dbReference>
<dbReference type="InterPro" id="IPR036610">
    <property type="entry name" value="PEBP-like_sf"/>
</dbReference>
<organism evidence="9 10">
    <name type="scientific">Verticillium longisporum</name>
    <name type="common">Verticillium dahliae var. longisporum</name>
    <dbReference type="NCBI Taxonomy" id="100787"/>
    <lineage>
        <taxon>Eukaryota</taxon>
        <taxon>Fungi</taxon>
        <taxon>Dikarya</taxon>
        <taxon>Ascomycota</taxon>
        <taxon>Pezizomycotina</taxon>
        <taxon>Sordariomycetes</taxon>
        <taxon>Hypocreomycetidae</taxon>
        <taxon>Glomerellales</taxon>
        <taxon>Plectosphaerellaceae</taxon>
        <taxon>Verticillium</taxon>
    </lineage>
</organism>
<proteinExistence type="predicted"/>
<feature type="chain" id="PRO_5002565535" description="EXPERA domain-containing protein" evidence="7">
    <location>
        <begin position="19"/>
        <end position="496"/>
    </location>
</feature>
<evidence type="ECO:0000256" key="3">
    <source>
        <dbReference type="ARBA" id="ARBA00022989"/>
    </source>
</evidence>
<feature type="transmembrane region" description="Helical" evidence="6">
    <location>
        <begin position="452"/>
        <end position="471"/>
    </location>
</feature>
<feature type="transmembrane region" description="Helical" evidence="6">
    <location>
        <begin position="416"/>
        <end position="440"/>
    </location>
</feature>
<accession>A0A0G4KVN3</accession>
<feature type="transmembrane region" description="Helical" evidence="6">
    <location>
        <begin position="382"/>
        <end position="404"/>
    </location>
</feature>
<dbReference type="InterPro" id="IPR008914">
    <property type="entry name" value="PEBP"/>
</dbReference>
<gene>
    <name evidence="9" type="ORF">BN1708_010949</name>
</gene>
<dbReference type="PROSITE" id="PS51751">
    <property type="entry name" value="EXPERA"/>
    <property type="match status" value="1"/>
</dbReference>
<evidence type="ECO:0000256" key="1">
    <source>
        <dbReference type="ARBA" id="ARBA00004141"/>
    </source>
</evidence>
<dbReference type="PANTHER" id="PTHR11362">
    <property type="entry name" value="PHOSPHATIDYLETHANOLAMINE-BINDING PROTEIN"/>
    <property type="match status" value="1"/>
</dbReference>
<comment type="subcellular location">
    <subcellularLocation>
        <location evidence="1">Membrane</location>
        <topology evidence="1">Multi-pass membrane protein</topology>
    </subcellularLocation>
</comment>
<feature type="transmembrane region" description="Helical" evidence="6">
    <location>
        <begin position="254"/>
        <end position="274"/>
    </location>
</feature>
<keyword evidence="3 5" id="KW-1133">Transmembrane helix</keyword>
<dbReference type="InterPro" id="IPR033118">
    <property type="entry name" value="EXPERA"/>
</dbReference>
<evidence type="ECO:0000256" key="5">
    <source>
        <dbReference type="PROSITE-ProRule" id="PRU01087"/>
    </source>
</evidence>
<dbReference type="Gene3D" id="3.90.280.10">
    <property type="entry name" value="PEBP-like"/>
    <property type="match status" value="1"/>
</dbReference>
<dbReference type="AlphaFoldDB" id="A0A0G4KVN3"/>
<dbReference type="Proteomes" id="UP000044602">
    <property type="component" value="Unassembled WGS sequence"/>
</dbReference>
<sequence>MRNTAIFALAVVLPFVFGHGDEGNVAAEGLAASSVSVQDFGTAFTAGGIVPDVLAAFNPTVAFYASYNTGDGQGAALIAPGTELSTAEAVAPQEFSVEGIANATNVTDSTRFIIVMVGPDAPSRANPTNRSIRHYLAGNFTVGTNVSSVLSTASTLVNSSAPFTSYGPPAPPAGTGVHRYIYLLYVQPEALNGAGFDSVGLVADDRQKFDLVQFRTQAGLGPAIGGTYFTIDAAGGNGTAEGSGNSPVPSSGSVSMVSFAGFLATFFLVVALLVKKRRHRDSSRFIIFLPLSDVIQLTSSRKVSAKPIMSASPKLRRDYVYMIIFGIQLIAILLVALPPFYPPTMGNSEGSPLRILFRLRQYYIDAYNDRYFVTPHDELPSWFLLFTYLEIAYQLPMVFWMLRVFEDHTKGTTPGFELACVVYGVEVALTTLTCVFDVPYWDRAVYSTSEKANFMFLIYGPWVLIPSILAYDMGHRLLARAKAADQTKAIKTKKNE</sequence>
<evidence type="ECO:0000313" key="10">
    <source>
        <dbReference type="Proteomes" id="UP000044602"/>
    </source>
</evidence>
<reference evidence="9 10" key="1">
    <citation type="submission" date="2015-05" db="EMBL/GenBank/DDBJ databases">
        <authorList>
            <person name="Wang D.B."/>
            <person name="Wang M."/>
        </authorList>
    </citation>
    <scope>NUCLEOTIDE SEQUENCE [LARGE SCALE GENOMIC DNA]</scope>
    <source>
        <strain evidence="9">VL1</strain>
    </source>
</reference>
<feature type="signal peptide" evidence="7">
    <location>
        <begin position="1"/>
        <end position="18"/>
    </location>
</feature>
<evidence type="ECO:0000313" key="9">
    <source>
        <dbReference type="EMBL" id="CRK13797.1"/>
    </source>
</evidence>
<evidence type="ECO:0000256" key="4">
    <source>
        <dbReference type="ARBA" id="ARBA00023136"/>
    </source>
</evidence>
<dbReference type="SUPFAM" id="SSF49777">
    <property type="entry name" value="PEBP-like"/>
    <property type="match status" value="1"/>
</dbReference>
<evidence type="ECO:0000259" key="8">
    <source>
        <dbReference type="PROSITE" id="PS51751"/>
    </source>
</evidence>
<feature type="transmembrane region" description="Helical" evidence="6">
    <location>
        <begin position="319"/>
        <end position="341"/>
    </location>
</feature>
<keyword evidence="7" id="KW-0732">Signal</keyword>
<feature type="domain" description="EXPERA" evidence="8">
    <location>
        <begin position="317"/>
        <end position="470"/>
    </location>
</feature>
<dbReference type="GO" id="GO:0016020">
    <property type="term" value="C:membrane"/>
    <property type="evidence" value="ECO:0007669"/>
    <property type="project" value="UniProtKB-SubCell"/>
</dbReference>